<evidence type="ECO:0000313" key="3">
    <source>
        <dbReference type="EMBL" id="ANX04991.1"/>
    </source>
</evidence>
<dbReference type="InterPro" id="IPR003099">
    <property type="entry name" value="Prephen_DH"/>
</dbReference>
<feature type="domain" description="Prephenate/arogenate dehydrogenase" evidence="2">
    <location>
        <begin position="2"/>
        <end position="281"/>
    </location>
</feature>
<dbReference type="GO" id="GO:0004665">
    <property type="term" value="F:prephenate dehydrogenase (NADP+) activity"/>
    <property type="evidence" value="ECO:0007669"/>
    <property type="project" value="InterPro"/>
</dbReference>
<dbReference type="Pfam" id="PF02153">
    <property type="entry name" value="PDH_N"/>
    <property type="match status" value="1"/>
</dbReference>
<dbReference type="InterPro" id="IPR036291">
    <property type="entry name" value="NAD(P)-bd_dom_sf"/>
</dbReference>
<dbReference type="Pfam" id="PF20463">
    <property type="entry name" value="PDH_C"/>
    <property type="match status" value="1"/>
</dbReference>
<dbReference type="GO" id="GO:0006571">
    <property type="term" value="P:tyrosine biosynthetic process"/>
    <property type="evidence" value="ECO:0007669"/>
    <property type="project" value="InterPro"/>
</dbReference>
<accession>A0A1B1YW33</accession>
<evidence type="ECO:0000313" key="4">
    <source>
        <dbReference type="Proteomes" id="UP000092952"/>
    </source>
</evidence>
<dbReference type="KEGG" id="gbi:PG2T_12945"/>
<dbReference type="SUPFAM" id="SSF51735">
    <property type="entry name" value="NAD(P)-binding Rossmann-fold domains"/>
    <property type="match status" value="1"/>
</dbReference>
<gene>
    <name evidence="3" type="ORF">PG2T_12945</name>
</gene>
<dbReference type="GO" id="GO:0008977">
    <property type="term" value="F:prephenate dehydrogenase (NAD+) activity"/>
    <property type="evidence" value="ECO:0007669"/>
    <property type="project" value="InterPro"/>
</dbReference>
<name>A0A1B1YW33_9GAMM</name>
<dbReference type="FunCoup" id="A0A1B1YW33">
    <property type="interactions" value="125"/>
</dbReference>
<keyword evidence="4" id="KW-1185">Reference proteome</keyword>
<evidence type="ECO:0000256" key="1">
    <source>
        <dbReference type="ARBA" id="ARBA00023002"/>
    </source>
</evidence>
<dbReference type="SUPFAM" id="SSF48179">
    <property type="entry name" value="6-phosphogluconate dehydrogenase C-terminal domain-like"/>
    <property type="match status" value="1"/>
</dbReference>
<dbReference type="InterPro" id="IPR050812">
    <property type="entry name" value="Preph/Arog_dehydrog"/>
</dbReference>
<dbReference type="InterPro" id="IPR046826">
    <property type="entry name" value="PDH_N"/>
</dbReference>
<sequence length="281" mass="29276">MAHVVVIGLGLIGGSLARDLRRCGHRVTACGRDAARLAPAVGLGIVDAVEADWQAAVASADIVVLGVPVGRTREVYARIGPHLSTQAVVTDVGSTKSSVVRELKAASGRLPAHFVPGHPIAGTEHSGFAASLEGMFAGRTVVLTPTGDTDPAATARVTALWQEVGARVLTLTPEQHDAALALTSHLPQMLAYTLMEQFAETPGALAPLVGSGFRSMTRLAGSDPVMWRDVALANQAQLSLALRRYMERLGELAAAVDAGDAARLEKLFAAAQAAYRQLPPA</sequence>
<dbReference type="EMBL" id="CP014671">
    <property type="protein sequence ID" value="ANX04991.1"/>
    <property type="molecule type" value="Genomic_DNA"/>
</dbReference>
<keyword evidence="1" id="KW-0560">Oxidoreductase</keyword>
<dbReference type="FunFam" id="3.40.50.720:FF:000208">
    <property type="entry name" value="Prephenate dehydrogenase"/>
    <property type="match status" value="1"/>
</dbReference>
<proteinExistence type="predicted"/>
<evidence type="ECO:0000259" key="2">
    <source>
        <dbReference type="PROSITE" id="PS51176"/>
    </source>
</evidence>
<dbReference type="OrthoDB" id="9809920at2"/>
<protein>
    <recommendedName>
        <fullName evidence="2">Prephenate/arogenate dehydrogenase domain-containing protein</fullName>
    </recommendedName>
</protein>
<dbReference type="STRING" id="1810504.PG2T_12945"/>
<dbReference type="Gene3D" id="3.40.50.720">
    <property type="entry name" value="NAD(P)-binding Rossmann-like Domain"/>
    <property type="match status" value="1"/>
</dbReference>
<dbReference type="InterPro" id="IPR008927">
    <property type="entry name" value="6-PGluconate_DH-like_C_sf"/>
</dbReference>
<dbReference type="RefSeq" id="WP_083214925.1">
    <property type="nucleotide sequence ID" value="NZ_CP014671.1"/>
</dbReference>
<dbReference type="Gene3D" id="1.10.3660.10">
    <property type="entry name" value="6-phosphogluconate dehydrogenase C-terminal like domain"/>
    <property type="match status" value="1"/>
</dbReference>
<dbReference type="InterPro" id="IPR046825">
    <property type="entry name" value="PDH_C"/>
</dbReference>
<dbReference type="Proteomes" id="UP000092952">
    <property type="component" value="Chromosome"/>
</dbReference>
<organism evidence="3 4">
    <name type="scientific">Immundisolibacter cernigliae</name>
    <dbReference type="NCBI Taxonomy" id="1810504"/>
    <lineage>
        <taxon>Bacteria</taxon>
        <taxon>Pseudomonadati</taxon>
        <taxon>Pseudomonadota</taxon>
        <taxon>Gammaproteobacteria</taxon>
        <taxon>Immundisolibacterales</taxon>
        <taxon>Immundisolibacteraceae</taxon>
        <taxon>Immundisolibacter</taxon>
    </lineage>
</organism>
<dbReference type="GO" id="GO:0070403">
    <property type="term" value="F:NAD+ binding"/>
    <property type="evidence" value="ECO:0007669"/>
    <property type="project" value="InterPro"/>
</dbReference>
<dbReference type="AlphaFoldDB" id="A0A1B1YW33"/>
<dbReference type="PANTHER" id="PTHR21363:SF0">
    <property type="entry name" value="PREPHENATE DEHYDROGENASE [NADP(+)]"/>
    <property type="match status" value="1"/>
</dbReference>
<dbReference type="PANTHER" id="PTHR21363">
    <property type="entry name" value="PREPHENATE DEHYDROGENASE"/>
    <property type="match status" value="1"/>
</dbReference>
<reference evidence="4" key="1">
    <citation type="submission" date="2016-03" db="EMBL/GenBank/DDBJ databases">
        <title>Complete genome sequence of Solimmundus cernigliae, representing a novel lineage of polycyclic aromatic hydrocarbon degraders within the Gammaproteobacteria.</title>
        <authorList>
            <person name="Singleton D.R."/>
            <person name="Dickey A.N."/>
            <person name="Scholl E.H."/>
            <person name="Wright F.A."/>
            <person name="Aitken M.D."/>
        </authorList>
    </citation>
    <scope>NUCLEOTIDE SEQUENCE [LARGE SCALE GENOMIC DNA]</scope>
    <source>
        <strain evidence="4">TR3.2</strain>
    </source>
</reference>
<dbReference type="PROSITE" id="PS51176">
    <property type="entry name" value="PDH_ADH"/>
    <property type="match status" value="1"/>
</dbReference>
<dbReference type="InParanoid" id="A0A1B1YW33"/>